<dbReference type="Proteomes" id="UP000182306">
    <property type="component" value="Chromosome"/>
</dbReference>
<keyword evidence="7" id="KW-1185">Reference proteome</keyword>
<feature type="transmembrane region" description="Helical" evidence="5">
    <location>
        <begin position="282"/>
        <end position="302"/>
    </location>
</feature>
<sequence>MIEKHHRFMTGKGSFLSAAPAAGFQHDWLLMPPLSELMMFALALAAAGVVSGVLAGLFGVGGGAILVPVFFQVFGLLGVDDAVRMHLSVGTSTAIIVPTSVRSFLAHHRRGMVDMAVLRNWILAIPLGALLATVIAAYVSSETLRLVFAVIAFAVALRMIFNRATWRLGTELPKNPAKWLVGVVIGVLSALMGVGGGVLNNTFMTLYNRPIHQAIATSSGVGVLISIPGLFGYIWAGWGEPGLPPLSTGFINWIAVALIIPVSLLVAPLGVRLAHAMDRRQLEFGFGIFMTLIALRFLYSLYG</sequence>
<dbReference type="EMBL" id="CP013107">
    <property type="protein sequence ID" value="APG91408.1"/>
    <property type="molecule type" value="Genomic_DNA"/>
</dbReference>
<keyword evidence="3 5" id="KW-1133">Transmembrane helix</keyword>
<keyword evidence="4 5" id="KW-0472">Membrane</keyword>
<reference evidence="6 7" key="1">
    <citation type="submission" date="2015-10" db="EMBL/GenBank/DDBJ databases">
        <title>Genomic differences between typical nodule nitrogen-fixing rhizobial strains and those coming from bean seeds.</title>
        <authorList>
            <person name="Peralta H."/>
            <person name="Aguilar-Vera A."/>
            <person name="Diaz R."/>
            <person name="Mora Y."/>
            <person name="Martinez-Batallar G."/>
            <person name="Salazar E."/>
            <person name="Vargas-Lagunas C."/>
            <person name="Encarnacion S."/>
            <person name="Girard L."/>
            <person name="Mora J."/>
        </authorList>
    </citation>
    <scope>NUCLEOTIDE SEQUENCE [LARGE SCALE GENOMIC DNA]</scope>
    <source>
        <strain evidence="6 7">CFNEI 73</strain>
    </source>
</reference>
<dbReference type="InterPro" id="IPR002781">
    <property type="entry name" value="TM_pro_TauE-like"/>
</dbReference>
<dbReference type="GO" id="GO:0005886">
    <property type="term" value="C:plasma membrane"/>
    <property type="evidence" value="ECO:0007669"/>
    <property type="project" value="UniProtKB-SubCell"/>
</dbReference>
<dbReference type="AlphaFoldDB" id="A0A1L3LMT5"/>
<proteinExistence type="inferred from homology"/>
<evidence type="ECO:0000256" key="2">
    <source>
        <dbReference type="ARBA" id="ARBA00022692"/>
    </source>
</evidence>
<evidence type="ECO:0000256" key="4">
    <source>
        <dbReference type="ARBA" id="ARBA00023136"/>
    </source>
</evidence>
<gene>
    <name evidence="6" type="ORF">SAMCFNEI73_Ch2123</name>
</gene>
<feature type="transmembrane region" description="Helical" evidence="5">
    <location>
        <begin position="146"/>
        <end position="164"/>
    </location>
</feature>
<comment type="similarity">
    <text evidence="5">Belongs to the 4-toluene sulfonate uptake permease (TSUP) (TC 2.A.102) family.</text>
</comment>
<dbReference type="PANTHER" id="PTHR43483">
    <property type="entry name" value="MEMBRANE TRANSPORTER PROTEIN HI_0806-RELATED"/>
    <property type="match status" value="1"/>
</dbReference>
<dbReference type="STRING" id="194963.SAMCFNEI73_Ch2123"/>
<evidence type="ECO:0000256" key="1">
    <source>
        <dbReference type="ARBA" id="ARBA00004141"/>
    </source>
</evidence>
<dbReference type="PANTHER" id="PTHR43483:SF3">
    <property type="entry name" value="MEMBRANE TRANSPORTER PROTEIN HI_0806-RELATED"/>
    <property type="match status" value="1"/>
</dbReference>
<evidence type="ECO:0000256" key="5">
    <source>
        <dbReference type="RuleBase" id="RU363041"/>
    </source>
</evidence>
<evidence type="ECO:0000313" key="7">
    <source>
        <dbReference type="Proteomes" id="UP000182306"/>
    </source>
</evidence>
<dbReference type="KEGG" id="same:SAMCFNEI73_Ch2123"/>
<protein>
    <recommendedName>
        <fullName evidence="5">Probable membrane transporter protein</fullName>
    </recommendedName>
</protein>
<feature type="transmembrane region" description="Helical" evidence="5">
    <location>
        <begin position="38"/>
        <end position="71"/>
    </location>
</feature>
<keyword evidence="5" id="KW-1003">Cell membrane</keyword>
<accession>A0A1L3LMT5</accession>
<dbReference type="Pfam" id="PF01925">
    <property type="entry name" value="TauE"/>
    <property type="match status" value="1"/>
</dbReference>
<name>A0A1L3LMT5_9HYPH</name>
<keyword evidence="2 5" id="KW-0812">Transmembrane</keyword>
<evidence type="ECO:0000256" key="3">
    <source>
        <dbReference type="ARBA" id="ARBA00022989"/>
    </source>
</evidence>
<evidence type="ECO:0000313" key="6">
    <source>
        <dbReference type="EMBL" id="APG91408.1"/>
    </source>
</evidence>
<organism evidence="6 7">
    <name type="scientific">Sinorhizobium americanum</name>
    <dbReference type="NCBI Taxonomy" id="194963"/>
    <lineage>
        <taxon>Bacteria</taxon>
        <taxon>Pseudomonadati</taxon>
        <taxon>Pseudomonadota</taxon>
        <taxon>Alphaproteobacteria</taxon>
        <taxon>Hyphomicrobiales</taxon>
        <taxon>Rhizobiaceae</taxon>
        <taxon>Sinorhizobium/Ensifer group</taxon>
        <taxon>Sinorhizobium</taxon>
    </lineage>
</organism>
<feature type="transmembrane region" description="Helical" evidence="5">
    <location>
        <begin position="179"/>
        <end position="203"/>
    </location>
</feature>
<feature type="transmembrane region" description="Helical" evidence="5">
    <location>
        <begin position="250"/>
        <end position="270"/>
    </location>
</feature>
<feature type="transmembrane region" description="Helical" evidence="5">
    <location>
        <begin position="121"/>
        <end position="139"/>
    </location>
</feature>
<comment type="subcellular location">
    <subcellularLocation>
        <location evidence="5">Cell membrane</location>
        <topology evidence="5">Multi-pass membrane protein</topology>
    </subcellularLocation>
    <subcellularLocation>
        <location evidence="1">Membrane</location>
        <topology evidence="1">Multi-pass membrane protein</topology>
    </subcellularLocation>
</comment>
<feature type="transmembrane region" description="Helical" evidence="5">
    <location>
        <begin position="215"/>
        <end position="238"/>
    </location>
</feature>